<dbReference type="RefSeq" id="WP_162423190.1">
    <property type="nucleotide sequence ID" value="NZ_WVIE01000010.1"/>
</dbReference>
<evidence type="ECO:0000313" key="5">
    <source>
        <dbReference type="EMBL" id="NDJ17667.1"/>
    </source>
</evidence>
<protein>
    <submittedName>
        <fullName evidence="5">Glycosyltransferase</fullName>
    </submittedName>
</protein>
<dbReference type="SUPFAM" id="SSF53756">
    <property type="entry name" value="UDP-Glycosyltransferase/glycogen phosphorylase"/>
    <property type="match status" value="1"/>
</dbReference>
<dbReference type="Gene3D" id="3.40.50.2000">
    <property type="entry name" value="Glycogen Phosphorylase B"/>
    <property type="match status" value="2"/>
</dbReference>
<evidence type="ECO:0000256" key="1">
    <source>
        <dbReference type="ARBA" id="ARBA00022676"/>
    </source>
</evidence>
<organism evidence="5 6">
    <name type="scientific">Myxacorys almedinensis A</name>
    <dbReference type="NCBI Taxonomy" id="2690445"/>
    <lineage>
        <taxon>Bacteria</taxon>
        <taxon>Bacillati</taxon>
        <taxon>Cyanobacteriota</taxon>
        <taxon>Cyanophyceae</taxon>
        <taxon>Leptolyngbyales</taxon>
        <taxon>Leptolyngbyaceae</taxon>
        <taxon>Myxacorys</taxon>
        <taxon>Myxacorys almedinensis</taxon>
    </lineage>
</organism>
<dbReference type="InterPro" id="IPR028098">
    <property type="entry name" value="Glyco_trans_4-like_N"/>
</dbReference>
<evidence type="ECO:0000259" key="3">
    <source>
        <dbReference type="Pfam" id="PF00534"/>
    </source>
</evidence>
<keyword evidence="6" id="KW-1185">Reference proteome</keyword>
<dbReference type="Pfam" id="PF13579">
    <property type="entry name" value="Glyco_trans_4_4"/>
    <property type="match status" value="1"/>
</dbReference>
<evidence type="ECO:0000256" key="2">
    <source>
        <dbReference type="ARBA" id="ARBA00022679"/>
    </source>
</evidence>
<dbReference type="InterPro" id="IPR001296">
    <property type="entry name" value="Glyco_trans_1"/>
</dbReference>
<dbReference type="AlphaFoldDB" id="A0A8J7YZW4"/>
<name>A0A8J7YZW4_9CYAN</name>
<dbReference type="EMBL" id="WVIE01000010">
    <property type="protein sequence ID" value="NDJ17667.1"/>
    <property type="molecule type" value="Genomic_DNA"/>
</dbReference>
<keyword evidence="1" id="KW-0328">Glycosyltransferase</keyword>
<reference evidence="5" key="1">
    <citation type="submission" date="2019-12" db="EMBL/GenBank/DDBJ databases">
        <title>High-Quality draft genome sequences of three cyanobacteria isolated from the limestone walls of the Old Cathedral of Coimbra.</title>
        <authorList>
            <person name="Tiago I."/>
            <person name="Soares F."/>
            <person name="Portugal A."/>
        </authorList>
    </citation>
    <scope>NUCLEOTIDE SEQUENCE</scope>
    <source>
        <strain evidence="5">A</strain>
    </source>
</reference>
<dbReference type="Proteomes" id="UP000646053">
    <property type="component" value="Unassembled WGS sequence"/>
</dbReference>
<dbReference type="PANTHER" id="PTHR12526">
    <property type="entry name" value="GLYCOSYLTRANSFERASE"/>
    <property type="match status" value="1"/>
</dbReference>
<dbReference type="CDD" id="cd03801">
    <property type="entry name" value="GT4_PimA-like"/>
    <property type="match status" value="1"/>
</dbReference>
<keyword evidence="2" id="KW-0808">Transferase</keyword>
<dbReference type="GO" id="GO:0016757">
    <property type="term" value="F:glycosyltransferase activity"/>
    <property type="evidence" value="ECO:0007669"/>
    <property type="project" value="UniProtKB-KW"/>
</dbReference>
<comment type="caution">
    <text evidence="5">The sequence shown here is derived from an EMBL/GenBank/DDBJ whole genome shotgun (WGS) entry which is preliminary data.</text>
</comment>
<feature type="domain" description="Glycosyl transferase family 1" evidence="3">
    <location>
        <begin position="210"/>
        <end position="368"/>
    </location>
</feature>
<evidence type="ECO:0000313" key="6">
    <source>
        <dbReference type="Proteomes" id="UP000646053"/>
    </source>
</evidence>
<proteinExistence type="predicted"/>
<evidence type="ECO:0000259" key="4">
    <source>
        <dbReference type="Pfam" id="PF13579"/>
    </source>
</evidence>
<sequence>MKILLVNDIGTATGGAEIQMLSLRQDLRDRGHDARLLTSRLTPVAGCPVLADYECFGIDTRLQVLTQTVNPSAYLSLRQILQDFQPDIVHVRIFMGQLSPLILPLLRSIPCLYQAAMYRAICPKGTKTLLDGRSCEDTAGIACLRHQCMTLQSWGMLMVQRQLWLQWRNVFDRVVALSEGMKAKLEAEGIAPIEVVYNGVPNRPMRSRLSEPPTVAFAGRLVSEKGVSVLIKAFARVQAHLPTARLVIAGQGDEADELRSLASSLGIAHHVVWLGHVPRDEMERYFESAWVQVVPSLWEEPFGNVTTEAMMRGTAVIASAVGAQPEIIQQGITGFLVPPNQVDALSDALLNVLQNRDLAERMGEAGHQRSQTHFSEDRRTERFLELYQQIRAQYDSQLAWT</sequence>
<dbReference type="Pfam" id="PF00534">
    <property type="entry name" value="Glycos_transf_1"/>
    <property type="match status" value="1"/>
</dbReference>
<dbReference type="PANTHER" id="PTHR12526:SF510">
    <property type="entry name" value="D-INOSITOL 3-PHOSPHATE GLYCOSYLTRANSFERASE"/>
    <property type="match status" value="1"/>
</dbReference>
<accession>A0A8J7YZW4</accession>
<feature type="domain" description="Glycosyltransferase subfamily 4-like N-terminal" evidence="4">
    <location>
        <begin position="14"/>
        <end position="199"/>
    </location>
</feature>
<gene>
    <name evidence="5" type="ORF">GS601_10260</name>
</gene>